<dbReference type="PANTHER" id="PTHR11228:SF27">
    <property type="entry name" value="GLYCYL-RADICAL ENZYME ACTIVATING ENZYME MJ1227-RELATED"/>
    <property type="match status" value="1"/>
</dbReference>
<keyword evidence="4" id="KW-0411">Iron-sulfur</keyword>
<dbReference type="GO" id="GO:0003824">
    <property type="term" value="F:catalytic activity"/>
    <property type="evidence" value="ECO:0007669"/>
    <property type="project" value="InterPro"/>
</dbReference>
<dbReference type="SUPFAM" id="SSF102114">
    <property type="entry name" value="Radical SAM enzymes"/>
    <property type="match status" value="1"/>
</dbReference>
<dbReference type="GO" id="GO:0046872">
    <property type="term" value="F:metal ion binding"/>
    <property type="evidence" value="ECO:0007669"/>
    <property type="project" value="UniProtKB-KW"/>
</dbReference>
<sequence>MVIGGLQKLTLQDYPDQVAAIIFTQGCNFRCHFCYNPQLVVPNRDGAVEKGHSSLDENGLFGWLRSRQGKLDAVVISGGEPTIHPDLPEFIGRIKRLGYLVKLDTNGTNPEMLARLLRERLLDYVAMDLKAPLDKYESVVGVKLALNKVAKSIKIIMASGLAYEFRTTLVPELHPEQDIAKMGELIAGADKWYLQKFRSNVDLVNREFKNKNSYTDKEMEKLRQIAARYAAVCGVR</sequence>
<dbReference type="Pfam" id="PF04055">
    <property type="entry name" value="Radical_SAM"/>
    <property type="match status" value="1"/>
</dbReference>
<protein>
    <submittedName>
        <fullName evidence="6">Anaerobic ribonucleoside-triphosphate reductase activating protein</fullName>
    </submittedName>
</protein>
<evidence type="ECO:0000259" key="5">
    <source>
        <dbReference type="PROSITE" id="PS51918"/>
    </source>
</evidence>
<proteinExistence type="predicted"/>
<dbReference type="SFLD" id="SFLDS00029">
    <property type="entry name" value="Radical_SAM"/>
    <property type="match status" value="1"/>
</dbReference>
<keyword evidence="2" id="KW-0479">Metal-binding</keyword>
<reference evidence="6 7" key="1">
    <citation type="journal article" date="2016" name="Nat. Commun.">
        <title>Thousands of microbial genomes shed light on interconnected biogeochemical processes in an aquifer system.</title>
        <authorList>
            <person name="Anantharaman K."/>
            <person name="Brown C.T."/>
            <person name="Hug L.A."/>
            <person name="Sharon I."/>
            <person name="Castelle C.J."/>
            <person name="Probst A.J."/>
            <person name="Thomas B.C."/>
            <person name="Singh A."/>
            <person name="Wilkins M.J."/>
            <person name="Karaoz U."/>
            <person name="Brodie E.L."/>
            <person name="Williams K.H."/>
            <person name="Hubbard S.S."/>
            <person name="Banfield J.F."/>
        </authorList>
    </citation>
    <scope>NUCLEOTIDE SEQUENCE [LARGE SCALE GENOMIC DNA]</scope>
</reference>
<feature type="domain" description="Radical SAM core" evidence="5">
    <location>
        <begin position="13"/>
        <end position="236"/>
    </location>
</feature>
<dbReference type="InterPro" id="IPR013785">
    <property type="entry name" value="Aldolase_TIM"/>
</dbReference>
<keyword evidence="1" id="KW-0949">S-adenosyl-L-methionine</keyword>
<comment type="caution">
    <text evidence="6">The sequence shown here is derived from an EMBL/GenBank/DDBJ whole genome shotgun (WGS) entry which is preliminary data.</text>
</comment>
<dbReference type="GO" id="GO:0051536">
    <property type="term" value="F:iron-sulfur cluster binding"/>
    <property type="evidence" value="ECO:0007669"/>
    <property type="project" value="UniProtKB-KW"/>
</dbReference>
<dbReference type="SFLD" id="SFLDG01067">
    <property type="entry name" value="SPASM/twitch_domain_containing"/>
    <property type="match status" value="1"/>
</dbReference>
<evidence type="ECO:0000256" key="3">
    <source>
        <dbReference type="ARBA" id="ARBA00023004"/>
    </source>
</evidence>
<dbReference type="PANTHER" id="PTHR11228">
    <property type="entry name" value="RADICAL SAM DOMAIN PROTEIN"/>
    <property type="match status" value="1"/>
</dbReference>
<evidence type="ECO:0000313" key="6">
    <source>
        <dbReference type="EMBL" id="OGF18592.1"/>
    </source>
</evidence>
<keyword evidence="3" id="KW-0408">Iron</keyword>
<evidence type="ECO:0000256" key="2">
    <source>
        <dbReference type="ARBA" id="ARBA00022723"/>
    </source>
</evidence>
<evidence type="ECO:0000256" key="1">
    <source>
        <dbReference type="ARBA" id="ARBA00022691"/>
    </source>
</evidence>
<dbReference type="PROSITE" id="PS51918">
    <property type="entry name" value="RADICAL_SAM"/>
    <property type="match status" value="1"/>
</dbReference>
<dbReference type="Proteomes" id="UP000178682">
    <property type="component" value="Unassembled WGS sequence"/>
</dbReference>
<dbReference type="InterPro" id="IPR050377">
    <property type="entry name" value="Radical_SAM_PqqE_MftC-like"/>
</dbReference>
<dbReference type="InterPro" id="IPR007197">
    <property type="entry name" value="rSAM"/>
</dbReference>
<accession>A0A1F5RW98</accession>
<dbReference type="EMBL" id="MFFX01000045">
    <property type="protein sequence ID" value="OGF18592.1"/>
    <property type="molecule type" value="Genomic_DNA"/>
</dbReference>
<dbReference type="InterPro" id="IPR012840">
    <property type="entry name" value="NrdG2"/>
</dbReference>
<evidence type="ECO:0000313" key="7">
    <source>
        <dbReference type="Proteomes" id="UP000178682"/>
    </source>
</evidence>
<organism evidence="6 7">
    <name type="scientific">Candidatus Falkowbacteria bacterium RIFCSPLOWO2_12_FULL_45_10</name>
    <dbReference type="NCBI Taxonomy" id="1797990"/>
    <lineage>
        <taxon>Bacteria</taxon>
        <taxon>Candidatus Falkowiibacteriota</taxon>
    </lineage>
</organism>
<name>A0A1F5RW98_9BACT</name>
<dbReference type="CDD" id="cd01335">
    <property type="entry name" value="Radical_SAM"/>
    <property type="match status" value="1"/>
</dbReference>
<dbReference type="SFLD" id="SFLDG01094">
    <property type="entry name" value="Uncharacterised_Radical_SAM_Su"/>
    <property type="match status" value="1"/>
</dbReference>
<dbReference type="AlphaFoldDB" id="A0A1F5RW98"/>
<dbReference type="Gene3D" id="3.20.20.70">
    <property type="entry name" value="Aldolase class I"/>
    <property type="match status" value="1"/>
</dbReference>
<evidence type="ECO:0000256" key="4">
    <source>
        <dbReference type="ARBA" id="ARBA00023014"/>
    </source>
</evidence>
<dbReference type="InterPro" id="IPR058240">
    <property type="entry name" value="rSAM_sf"/>
</dbReference>
<dbReference type="NCBIfam" id="TIGR02495">
    <property type="entry name" value="NrdG2"/>
    <property type="match status" value="1"/>
</dbReference>
<gene>
    <name evidence="6" type="ORF">A3G56_02890</name>
</gene>